<feature type="transmembrane region" description="Helical" evidence="11">
    <location>
        <begin position="20"/>
        <end position="41"/>
    </location>
</feature>
<evidence type="ECO:0000256" key="1">
    <source>
        <dbReference type="ARBA" id="ARBA00000085"/>
    </source>
</evidence>
<evidence type="ECO:0000313" key="15">
    <source>
        <dbReference type="Proteomes" id="UP000540656"/>
    </source>
</evidence>
<dbReference type="InterPro" id="IPR003594">
    <property type="entry name" value="HATPase_dom"/>
</dbReference>
<protein>
    <recommendedName>
        <fullName evidence="3">histidine kinase</fullName>
        <ecNumber evidence="3">2.7.13.3</ecNumber>
    </recommendedName>
</protein>
<feature type="transmembrane region" description="Helical" evidence="11">
    <location>
        <begin position="162"/>
        <end position="185"/>
    </location>
</feature>
<dbReference type="InterPro" id="IPR050428">
    <property type="entry name" value="TCS_sensor_his_kinase"/>
</dbReference>
<keyword evidence="5 14" id="KW-0808">Transferase</keyword>
<dbReference type="InterPro" id="IPR004358">
    <property type="entry name" value="Sig_transdc_His_kin-like_C"/>
</dbReference>
<comment type="caution">
    <text evidence="14">The sequence shown here is derived from an EMBL/GenBank/DDBJ whole genome shotgun (WGS) entry which is preliminary data.</text>
</comment>
<evidence type="ECO:0000256" key="9">
    <source>
        <dbReference type="ARBA" id="ARBA00023012"/>
    </source>
</evidence>
<evidence type="ECO:0000256" key="5">
    <source>
        <dbReference type="ARBA" id="ARBA00022679"/>
    </source>
</evidence>
<dbReference type="CDD" id="cd00075">
    <property type="entry name" value="HATPase"/>
    <property type="match status" value="1"/>
</dbReference>
<dbReference type="RefSeq" id="WP_179502303.1">
    <property type="nucleotide sequence ID" value="NZ_JACCAA010000001.1"/>
</dbReference>
<proteinExistence type="predicted"/>
<keyword evidence="15" id="KW-1185">Reference proteome</keyword>
<evidence type="ECO:0000259" key="13">
    <source>
        <dbReference type="PROSITE" id="PS50885"/>
    </source>
</evidence>
<keyword evidence="7 14" id="KW-0418">Kinase</keyword>
<dbReference type="CDD" id="cd06225">
    <property type="entry name" value="HAMP"/>
    <property type="match status" value="1"/>
</dbReference>
<dbReference type="EC" id="2.7.13.3" evidence="3"/>
<keyword evidence="10 11" id="KW-0472">Membrane</keyword>
<dbReference type="InterPro" id="IPR036890">
    <property type="entry name" value="HATPase_C_sf"/>
</dbReference>
<dbReference type="PANTHER" id="PTHR45436">
    <property type="entry name" value="SENSOR HISTIDINE KINASE YKOH"/>
    <property type="match status" value="1"/>
</dbReference>
<evidence type="ECO:0000256" key="8">
    <source>
        <dbReference type="ARBA" id="ARBA00022989"/>
    </source>
</evidence>
<evidence type="ECO:0000256" key="4">
    <source>
        <dbReference type="ARBA" id="ARBA00022553"/>
    </source>
</evidence>
<dbReference type="Gene3D" id="6.10.340.10">
    <property type="match status" value="1"/>
</dbReference>
<dbReference type="PROSITE" id="PS50109">
    <property type="entry name" value="HIS_KIN"/>
    <property type="match status" value="1"/>
</dbReference>
<dbReference type="Proteomes" id="UP000540656">
    <property type="component" value="Unassembled WGS sequence"/>
</dbReference>
<dbReference type="PANTHER" id="PTHR45436:SF5">
    <property type="entry name" value="SENSOR HISTIDINE KINASE TRCS"/>
    <property type="match status" value="1"/>
</dbReference>
<dbReference type="SMART" id="SM00387">
    <property type="entry name" value="HATPase_c"/>
    <property type="match status" value="1"/>
</dbReference>
<evidence type="ECO:0000259" key="12">
    <source>
        <dbReference type="PROSITE" id="PS50109"/>
    </source>
</evidence>
<keyword evidence="9" id="KW-0902">Two-component regulatory system</keyword>
<dbReference type="SUPFAM" id="SSF158472">
    <property type="entry name" value="HAMP domain-like"/>
    <property type="match status" value="1"/>
</dbReference>
<evidence type="ECO:0000256" key="11">
    <source>
        <dbReference type="SAM" id="Phobius"/>
    </source>
</evidence>
<dbReference type="Gene3D" id="1.10.287.130">
    <property type="match status" value="1"/>
</dbReference>
<dbReference type="EMBL" id="JACCAA010000001">
    <property type="protein sequence ID" value="NYG59230.1"/>
    <property type="molecule type" value="Genomic_DNA"/>
</dbReference>
<comment type="catalytic activity">
    <reaction evidence="1">
        <text>ATP + protein L-histidine = ADP + protein N-phospho-L-histidine.</text>
        <dbReference type="EC" id="2.7.13.3"/>
    </reaction>
</comment>
<evidence type="ECO:0000256" key="3">
    <source>
        <dbReference type="ARBA" id="ARBA00012438"/>
    </source>
</evidence>
<dbReference type="Pfam" id="PF02518">
    <property type="entry name" value="HATPase_c"/>
    <property type="match status" value="1"/>
</dbReference>
<dbReference type="SUPFAM" id="SSF55874">
    <property type="entry name" value="ATPase domain of HSP90 chaperone/DNA topoisomerase II/histidine kinase"/>
    <property type="match status" value="1"/>
</dbReference>
<dbReference type="AlphaFoldDB" id="A0A7Y9RZP4"/>
<evidence type="ECO:0000256" key="7">
    <source>
        <dbReference type="ARBA" id="ARBA00022777"/>
    </source>
</evidence>
<evidence type="ECO:0000256" key="2">
    <source>
        <dbReference type="ARBA" id="ARBA00004236"/>
    </source>
</evidence>
<name>A0A7Y9RZP4_9ACTN</name>
<dbReference type="GO" id="GO:0000155">
    <property type="term" value="F:phosphorelay sensor kinase activity"/>
    <property type="evidence" value="ECO:0007669"/>
    <property type="project" value="InterPro"/>
</dbReference>
<accession>A0A7Y9RZP4</accession>
<gene>
    <name evidence="14" type="ORF">BJ980_002153</name>
</gene>
<keyword evidence="6 11" id="KW-0812">Transmembrane</keyword>
<organism evidence="14 15">
    <name type="scientific">Nocardioides daedukensis</name>
    <dbReference type="NCBI Taxonomy" id="634462"/>
    <lineage>
        <taxon>Bacteria</taxon>
        <taxon>Bacillati</taxon>
        <taxon>Actinomycetota</taxon>
        <taxon>Actinomycetes</taxon>
        <taxon>Propionibacteriales</taxon>
        <taxon>Nocardioidaceae</taxon>
        <taxon>Nocardioides</taxon>
    </lineage>
</organism>
<keyword evidence="8 11" id="KW-1133">Transmembrane helix</keyword>
<dbReference type="PRINTS" id="PR00344">
    <property type="entry name" value="BCTRLSENSOR"/>
</dbReference>
<dbReference type="PROSITE" id="PS50885">
    <property type="entry name" value="HAMP"/>
    <property type="match status" value="1"/>
</dbReference>
<evidence type="ECO:0000256" key="6">
    <source>
        <dbReference type="ARBA" id="ARBA00022692"/>
    </source>
</evidence>
<dbReference type="InterPro" id="IPR003661">
    <property type="entry name" value="HisK_dim/P_dom"/>
</dbReference>
<dbReference type="SUPFAM" id="SSF47384">
    <property type="entry name" value="Homodimeric domain of signal transducing histidine kinase"/>
    <property type="match status" value="1"/>
</dbReference>
<dbReference type="SMART" id="SM00304">
    <property type="entry name" value="HAMP"/>
    <property type="match status" value="1"/>
</dbReference>
<dbReference type="Gene3D" id="3.30.565.10">
    <property type="entry name" value="Histidine kinase-like ATPase, C-terminal domain"/>
    <property type="match status" value="1"/>
</dbReference>
<feature type="domain" description="Histidine kinase" evidence="12">
    <location>
        <begin position="246"/>
        <end position="455"/>
    </location>
</feature>
<dbReference type="CDD" id="cd00082">
    <property type="entry name" value="HisKA"/>
    <property type="match status" value="1"/>
</dbReference>
<dbReference type="SMART" id="SM00388">
    <property type="entry name" value="HisKA"/>
    <property type="match status" value="1"/>
</dbReference>
<feature type="domain" description="HAMP" evidence="13">
    <location>
        <begin position="186"/>
        <end position="238"/>
    </location>
</feature>
<evidence type="ECO:0000313" key="14">
    <source>
        <dbReference type="EMBL" id="NYG59230.1"/>
    </source>
</evidence>
<dbReference type="InterPro" id="IPR036097">
    <property type="entry name" value="HisK_dim/P_sf"/>
</dbReference>
<keyword evidence="4" id="KW-0597">Phosphoprotein</keyword>
<dbReference type="GO" id="GO:0005886">
    <property type="term" value="C:plasma membrane"/>
    <property type="evidence" value="ECO:0007669"/>
    <property type="project" value="UniProtKB-SubCell"/>
</dbReference>
<evidence type="ECO:0000256" key="10">
    <source>
        <dbReference type="ARBA" id="ARBA00023136"/>
    </source>
</evidence>
<dbReference type="InterPro" id="IPR005467">
    <property type="entry name" value="His_kinase_dom"/>
</dbReference>
<comment type="subcellular location">
    <subcellularLocation>
        <location evidence="2">Cell membrane</location>
    </subcellularLocation>
</comment>
<dbReference type="Pfam" id="PF00512">
    <property type="entry name" value="HisKA"/>
    <property type="match status" value="1"/>
</dbReference>
<sequence length="459" mass="49869">MKDEAPGWHYRRSLASRVALLTTIAVALTVGMVALGAYITVRVQMQQTLDASLLERAERAADGALVELTAEYQYPSWTFGAADVRIAFLNKDGLTRSMDDGPRIQLGEPELEVAQGERKHSIRTIEAEGVKFRVVTVPTRDPGVALLIAQSLDGQERVLGRLGLAMFLFGAAGVILAGAFGWGVARNGLRPVRRLSRRVEEIARTEDLRPIQVEGNDEIARLGSAFNVMLAALEASRDRQRQLVGDAGHELRTPLTSLRTNLDLLLQADASGGMPAQARAELLEDVDAQINEMTQLIGDLVELGRDENAPHLIELVDMREVLDRAVSRARRRAPAVTFDVHADDWWVTGESAALERAVMNLLDNAAKWSPAGGTVHVGLHNGRLTVRDEGPGIAEEDLPKVFDRFYRSKESRAMPGSGLGLAIVWQTAQRHSGSVAAANSPKGGAVMTLQLPGRVIQQA</sequence>
<reference evidence="14 15" key="1">
    <citation type="submission" date="2020-07" db="EMBL/GenBank/DDBJ databases">
        <title>Sequencing the genomes of 1000 actinobacteria strains.</title>
        <authorList>
            <person name="Klenk H.-P."/>
        </authorList>
    </citation>
    <scope>NUCLEOTIDE SEQUENCE [LARGE SCALE GENOMIC DNA]</scope>
    <source>
        <strain evidence="14 15">DSM 23819</strain>
    </source>
</reference>
<dbReference type="Pfam" id="PF00672">
    <property type="entry name" value="HAMP"/>
    <property type="match status" value="1"/>
</dbReference>
<dbReference type="InterPro" id="IPR003660">
    <property type="entry name" value="HAMP_dom"/>
</dbReference>